<feature type="compositionally biased region" description="Low complexity" evidence="3">
    <location>
        <begin position="355"/>
        <end position="382"/>
    </location>
</feature>
<evidence type="ECO:0000256" key="5">
    <source>
        <dbReference type="SAM" id="SignalP"/>
    </source>
</evidence>
<reference evidence="7" key="2">
    <citation type="submission" date="2025-09" db="UniProtKB">
        <authorList>
            <consortium name="Ensembl"/>
        </authorList>
    </citation>
    <scope>IDENTIFICATION</scope>
</reference>
<keyword evidence="5" id="KW-0732">Signal</keyword>
<dbReference type="GO" id="GO:0005615">
    <property type="term" value="C:extracellular space"/>
    <property type="evidence" value="ECO:0007669"/>
    <property type="project" value="TreeGrafter"/>
</dbReference>
<keyword evidence="8" id="KW-1185">Reference proteome</keyword>
<dbReference type="InterPro" id="IPR013783">
    <property type="entry name" value="Ig-like_fold"/>
</dbReference>
<dbReference type="InterPro" id="IPR011161">
    <property type="entry name" value="MHC_I-like_Ag-recog"/>
</dbReference>
<keyword evidence="4" id="KW-0812">Transmembrane</keyword>
<comment type="similarity">
    <text evidence="2">Belongs to the MHC class I family.</text>
</comment>
<dbReference type="Ensembl" id="ENSGMOT00000054293.1">
    <property type="protein sequence ID" value="ENSGMOP00000037782.1"/>
    <property type="gene ID" value="ENSGMOG00000000827.2"/>
</dbReference>
<evidence type="ECO:0000259" key="6">
    <source>
        <dbReference type="PROSITE" id="PS50835"/>
    </source>
</evidence>
<dbReference type="PRINTS" id="PR01638">
    <property type="entry name" value="MHCCLASSI"/>
</dbReference>
<dbReference type="Proteomes" id="UP000694546">
    <property type="component" value="Chromosome 22"/>
</dbReference>
<dbReference type="OMA" id="CITWMER"/>
<dbReference type="PROSITE" id="PS50835">
    <property type="entry name" value="IG_LIKE"/>
    <property type="match status" value="1"/>
</dbReference>
<reference evidence="7" key="1">
    <citation type="submission" date="2025-08" db="UniProtKB">
        <authorList>
            <consortium name="Ensembl"/>
        </authorList>
    </citation>
    <scope>IDENTIFICATION</scope>
</reference>
<dbReference type="PANTHER" id="PTHR16675:SF193">
    <property type="entry name" value="LOC571647 PROTEIN-RELATED"/>
    <property type="match status" value="1"/>
</dbReference>
<dbReference type="SUPFAM" id="SSF48726">
    <property type="entry name" value="Immunoglobulin"/>
    <property type="match status" value="1"/>
</dbReference>
<feature type="transmembrane region" description="Helical" evidence="4">
    <location>
        <begin position="310"/>
        <end position="331"/>
    </location>
</feature>
<dbReference type="InterPro" id="IPR003597">
    <property type="entry name" value="Ig_C1-set"/>
</dbReference>
<organism evidence="7 8">
    <name type="scientific">Gadus morhua</name>
    <name type="common">Atlantic cod</name>
    <dbReference type="NCBI Taxonomy" id="8049"/>
    <lineage>
        <taxon>Eukaryota</taxon>
        <taxon>Metazoa</taxon>
        <taxon>Chordata</taxon>
        <taxon>Craniata</taxon>
        <taxon>Vertebrata</taxon>
        <taxon>Euteleostomi</taxon>
        <taxon>Actinopterygii</taxon>
        <taxon>Neopterygii</taxon>
        <taxon>Teleostei</taxon>
        <taxon>Neoteleostei</taxon>
        <taxon>Acanthomorphata</taxon>
        <taxon>Zeiogadaria</taxon>
        <taxon>Gadariae</taxon>
        <taxon>Gadiformes</taxon>
        <taxon>Gadoidei</taxon>
        <taxon>Gadidae</taxon>
        <taxon>Gadus</taxon>
    </lineage>
</organism>
<dbReference type="GO" id="GO:0006955">
    <property type="term" value="P:immune response"/>
    <property type="evidence" value="ECO:0007669"/>
    <property type="project" value="TreeGrafter"/>
</dbReference>
<dbReference type="GeneTree" id="ENSGT01150000287002"/>
<dbReference type="InterPro" id="IPR050208">
    <property type="entry name" value="MHC_class-I_related"/>
</dbReference>
<name>A0A8C5AVE3_GADMO</name>
<dbReference type="Pfam" id="PF00129">
    <property type="entry name" value="MHC_I"/>
    <property type="match status" value="1"/>
</dbReference>
<accession>A0A8C5AVE3</accession>
<keyword evidence="4" id="KW-0472">Membrane</keyword>
<feature type="signal peptide" evidence="5">
    <location>
        <begin position="1"/>
        <end position="18"/>
    </location>
</feature>
<keyword evidence="4" id="KW-1133">Transmembrane helix</keyword>
<dbReference type="InterPro" id="IPR001039">
    <property type="entry name" value="MHC_I_a_a1/a2"/>
</dbReference>
<feature type="compositionally biased region" description="Basic and acidic residues" evidence="3">
    <location>
        <begin position="338"/>
        <end position="349"/>
    </location>
</feature>
<sequence length="390" mass="43800">MWPLSTLVLLCGGWPVNAEINSLTYIYTAFTRPVGLPGIHEFSAMGLLDGRPIDYFDSDTPVKVPKEDWMKERLDKEYWDKGTSSRQTKQQWFKVNLKILTDRLRKNDTDNHVLQWRHGCEVNTEGSERKLSGIDQYSYDGDDFLSFDSDNKQWVAPMFEAMPTKRKWDGIQQLNDYTDGYLHNECVQWLATFLKYRKEANIKAVRPEIYMSAKPFKNNLKLSCLATGFYPREITMNIRSDGHLVDRLDGLQSTGVRPNGDGTHQIKMWVMIPRGDKAKYTCEVLHPASNMSVFKEWDHHVEAEGPPTGLIVGVAVGGLVVVGQITIVIILKRKRTPAEKDEEMLKGADKPLLPGSSDGSSTGSSDGSHSAPSDGSSDGSRSSLEKLPVV</sequence>
<dbReference type="AlphaFoldDB" id="A0A8C5AVE3"/>
<dbReference type="GO" id="GO:0009897">
    <property type="term" value="C:external side of plasma membrane"/>
    <property type="evidence" value="ECO:0007669"/>
    <property type="project" value="TreeGrafter"/>
</dbReference>
<evidence type="ECO:0000256" key="4">
    <source>
        <dbReference type="SAM" id="Phobius"/>
    </source>
</evidence>
<keyword evidence="1" id="KW-0325">Glycoprotein</keyword>
<dbReference type="PANTHER" id="PTHR16675">
    <property type="entry name" value="MHC CLASS I-RELATED"/>
    <property type="match status" value="1"/>
</dbReference>
<feature type="chain" id="PRO_5045670921" description="Ig-like domain-containing protein" evidence="5">
    <location>
        <begin position="19"/>
        <end position="390"/>
    </location>
</feature>
<evidence type="ECO:0000313" key="8">
    <source>
        <dbReference type="Proteomes" id="UP000694546"/>
    </source>
</evidence>
<evidence type="ECO:0000256" key="1">
    <source>
        <dbReference type="ARBA" id="ARBA00023180"/>
    </source>
</evidence>
<dbReference type="Gene3D" id="3.30.500.10">
    <property type="entry name" value="MHC class I-like antigen recognition-like"/>
    <property type="match status" value="1"/>
</dbReference>
<dbReference type="SUPFAM" id="SSF54452">
    <property type="entry name" value="MHC antigen-recognition domain"/>
    <property type="match status" value="1"/>
</dbReference>
<dbReference type="Pfam" id="PF07654">
    <property type="entry name" value="C1-set"/>
    <property type="match status" value="1"/>
</dbReference>
<proteinExistence type="inferred from homology"/>
<dbReference type="InterPro" id="IPR011162">
    <property type="entry name" value="MHC_I/II-like_Ag-recog"/>
</dbReference>
<dbReference type="SMART" id="SM00407">
    <property type="entry name" value="IGc1"/>
    <property type="match status" value="1"/>
</dbReference>
<evidence type="ECO:0000256" key="3">
    <source>
        <dbReference type="SAM" id="MobiDB-lite"/>
    </source>
</evidence>
<evidence type="ECO:0000313" key="7">
    <source>
        <dbReference type="Ensembl" id="ENSGMOP00000037782.1"/>
    </source>
</evidence>
<protein>
    <recommendedName>
        <fullName evidence="6">Ig-like domain-containing protein</fullName>
    </recommendedName>
</protein>
<feature type="region of interest" description="Disordered" evidence="3">
    <location>
        <begin position="338"/>
        <end position="390"/>
    </location>
</feature>
<dbReference type="InterPro" id="IPR036179">
    <property type="entry name" value="Ig-like_dom_sf"/>
</dbReference>
<evidence type="ECO:0000256" key="2">
    <source>
        <dbReference type="RuleBase" id="RU004439"/>
    </source>
</evidence>
<dbReference type="InterPro" id="IPR037055">
    <property type="entry name" value="MHC_I-like_Ag-recog_sf"/>
</dbReference>
<dbReference type="Gene3D" id="2.60.40.10">
    <property type="entry name" value="Immunoglobulins"/>
    <property type="match status" value="1"/>
</dbReference>
<feature type="domain" description="Ig-like" evidence="6">
    <location>
        <begin position="207"/>
        <end position="294"/>
    </location>
</feature>
<dbReference type="InterPro" id="IPR007110">
    <property type="entry name" value="Ig-like_dom"/>
</dbReference>